<dbReference type="EMBL" id="JAPDRQ010000004">
    <property type="protein sequence ID" value="KAJ9664192.1"/>
    <property type="molecule type" value="Genomic_DNA"/>
</dbReference>
<proteinExistence type="predicted"/>
<name>A0ACC3AJX2_9EURO</name>
<evidence type="ECO:0000313" key="2">
    <source>
        <dbReference type="Proteomes" id="UP001172386"/>
    </source>
</evidence>
<protein>
    <submittedName>
        <fullName evidence="1">Uncharacterized protein</fullName>
    </submittedName>
</protein>
<sequence>MFSPKSIATTLLLAEAAWGKALTTIVPCRGAPENITVTSQHQPVSTCTFVASSISWSSYNYVSTVIPCWGGSSISSCTVTETAQPVACSGTVTTVTSVVPIATGKPDGTSVNTTYSTTYQTISKQWVAPYNKLGPFAIPGYGGCELCTECGVQGDGSRKQVMNVTECTSAVGKASVCSKFIDTWVSQPVPSATGAVVARVSSKAAVPGAGTYTFTFAQPAPSTTIQSGKQMYTVPARPWNAYVTQSCSGPTTFDFTVTVTKVVTFNVPYSTNSDAKKTPAPEGFSHQGWGQWQPATASKTTSSSSVDPWGAWSTTSSTPSKATDPTDGMHWNAWSGSSEGTKTVILTTLSTTTLSTTPMITTTESTTSMSTTTESTTTESTTPMSTTTETTTAMSTTTVSSTTSDVQTTPYTSSTSTTLSTSWTSSTTTSTGTPPVVTTSFLIEVGSGGLRRRYTKRADTLYVGFLDGSDDATLVTENPVKFFFDNEGYLRTGTQYIAGDSSSGYFVFEKGNDKPASPPNYSLGADGSFSLAGAGFCTTGSNFFVTLGSAPSNCKQVTCKSTDGTALSASTTTTTTTAQFTTTTTETSATTTTSADPSADLDYPEPTPDILPETPGSRAAPVEVNQRSLPKLPPRPKPGEMSYHSYHYKKSDEHLNGDWEFVRKLRRYRKNFILLACVVLGLAVWHISHAHSTAARAISEASPAIVKSDSRRLHEELHRQHRKAQSPEEFTNVHDYSTNAADIGDPVDSKHNAQELMGRDEFEDDQKVRGKSTTKHAQDEEEQHRPKRVQPQHEDDETDQVQSWKKGPVEVEADLDLNHEKEPVLSAPDVVTKQKVIEAESEEHLVLEETAESLPEIIHIPFEVAVKDYVLEGWEDDWVSNGKFDSKKWTLHEPKIDFVYLWVNGSEEAFQTTKRPYEENSILNDPDGNWINSHGVNRYRDWDELRYAIRSVEKHASTFRNQIQIIVNSVEGTKAGKQVPTWLNNKPSTKNVVKVIAQEEFMDKKAQICLPTFNSLTIENQLFNTPSNTDYMFALSDDMLLGRSHAASDIVSPLFGTVMGFKTNQYNTVHPPTEEDARRFGEKPFLIYTSWLLNRRFGQRKRKGQGHFGHALSRSVMREAIGSFPGPELQSACKRFRGEPGFQLYSWFVTFHYLIERHREAMLWSLIMLRSDTDGDGYMSWDERKTLMSALENGMKNEGKSSFRRRNFYHVRQHLEHAGLEAPKVNTDFTWTSLDGPAALINLDCSEFEVNECLAPGFSVSMSGYEGKNPSFSTAVIFERVTRQKPQCGDCLLKLVLNQVERGLGPVLPHKVTQAAEREIVIKALMRYKYTTVDPNGLFMMITDADQIDSSLTEKYVRGRTQVPGQLCLNDDVKTTEELELVDIRTAMTEFYQGLFPEKSDFER</sequence>
<evidence type="ECO:0000313" key="1">
    <source>
        <dbReference type="EMBL" id="KAJ9664192.1"/>
    </source>
</evidence>
<gene>
    <name evidence="1" type="ORF">H2198_000410</name>
</gene>
<dbReference type="Proteomes" id="UP001172386">
    <property type="component" value="Unassembled WGS sequence"/>
</dbReference>
<organism evidence="1 2">
    <name type="scientific">Neophaeococcomyces mojaviensis</name>
    <dbReference type="NCBI Taxonomy" id="3383035"/>
    <lineage>
        <taxon>Eukaryota</taxon>
        <taxon>Fungi</taxon>
        <taxon>Dikarya</taxon>
        <taxon>Ascomycota</taxon>
        <taxon>Pezizomycotina</taxon>
        <taxon>Eurotiomycetes</taxon>
        <taxon>Chaetothyriomycetidae</taxon>
        <taxon>Chaetothyriales</taxon>
        <taxon>Chaetothyriales incertae sedis</taxon>
        <taxon>Neophaeococcomyces</taxon>
    </lineage>
</organism>
<accession>A0ACC3AJX2</accession>
<keyword evidence="2" id="KW-1185">Reference proteome</keyword>
<comment type="caution">
    <text evidence="1">The sequence shown here is derived from an EMBL/GenBank/DDBJ whole genome shotgun (WGS) entry which is preliminary data.</text>
</comment>
<reference evidence="1" key="1">
    <citation type="submission" date="2022-10" db="EMBL/GenBank/DDBJ databases">
        <title>Culturing micro-colonial fungi from biological soil crusts in the Mojave desert and describing Neophaeococcomyces mojavensis, and introducing the new genera and species Taxawa tesnikishii.</title>
        <authorList>
            <person name="Kurbessoian T."/>
            <person name="Stajich J.E."/>
        </authorList>
    </citation>
    <scope>NUCLEOTIDE SEQUENCE</scope>
    <source>
        <strain evidence="1">JES_112</strain>
    </source>
</reference>